<dbReference type="STRING" id="1499966.U14_00338"/>
<keyword evidence="2" id="KW-1185">Reference proteome</keyword>
<dbReference type="GO" id="GO:0110001">
    <property type="term" value="C:toxin-antitoxin complex"/>
    <property type="evidence" value="ECO:0007669"/>
    <property type="project" value="InterPro"/>
</dbReference>
<evidence type="ECO:0000313" key="1">
    <source>
        <dbReference type="EMBL" id="GAK49120.1"/>
    </source>
</evidence>
<protein>
    <recommendedName>
        <fullName evidence="3">Toxin-antitoxin system, toxin component, RelE family</fullName>
    </recommendedName>
</protein>
<organism evidence="1">
    <name type="scientific">Candidatus Moduliflexus flocculans</name>
    <dbReference type="NCBI Taxonomy" id="1499966"/>
    <lineage>
        <taxon>Bacteria</taxon>
        <taxon>Candidatus Moduliflexota</taxon>
        <taxon>Candidatus Moduliflexia</taxon>
        <taxon>Candidatus Moduliflexales</taxon>
        <taxon>Candidatus Moduliflexaceae</taxon>
    </lineage>
</organism>
<evidence type="ECO:0000313" key="2">
    <source>
        <dbReference type="Proteomes" id="UP000030700"/>
    </source>
</evidence>
<dbReference type="InterPro" id="IPR018669">
    <property type="entry name" value="Toxin_HigB"/>
</dbReference>
<dbReference type="GO" id="GO:0004519">
    <property type="term" value="F:endonuclease activity"/>
    <property type="evidence" value="ECO:0007669"/>
    <property type="project" value="InterPro"/>
</dbReference>
<gene>
    <name evidence="1" type="ORF">U14_00338</name>
</gene>
<proteinExistence type="predicted"/>
<reference evidence="1" key="1">
    <citation type="journal article" date="2015" name="PeerJ">
        <title>First genomic representation of candidate bacterial phylum KSB3 points to enhanced environmental sensing as a trigger of wastewater bulking.</title>
        <authorList>
            <person name="Sekiguchi Y."/>
            <person name="Ohashi A."/>
            <person name="Parks D.H."/>
            <person name="Yamauchi T."/>
            <person name="Tyson G.W."/>
            <person name="Hugenholtz P."/>
        </authorList>
    </citation>
    <scope>NUCLEOTIDE SEQUENCE [LARGE SCALE GENOMIC DNA]</scope>
</reference>
<sequence length="97" mass="11359">MRIIAVKTLRTFWEKHPNAESALQAWYHDAKHATWKTPTDIKRIYRNASIIGNNRVVFNVKGNDYRLVVAIQYQHEIVYIRFIGTHAEYDAIDATTI</sequence>
<dbReference type="GO" id="GO:0003723">
    <property type="term" value="F:RNA binding"/>
    <property type="evidence" value="ECO:0007669"/>
    <property type="project" value="InterPro"/>
</dbReference>
<evidence type="ECO:0008006" key="3">
    <source>
        <dbReference type="Google" id="ProtNLM"/>
    </source>
</evidence>
<dbReference type="EMBL" id="DF820455">
    <property type="protein sequence ID" value="GAK49120.1"/>
    <property type="molecule type" value="Genomic_DNA"/>
</dbReference>
<dbReference type="Pfam" id="PF09907">
    <property type="entry name" value="HigB_toxin"/>
    <property type="match status" value="1"/>
</dbReference>
<accession>A0A0S6VQ26</accession>
<dbReference type="AlphaFoldDB" id="A0A0S6VQ26"/>
<dbReference type="Proteomes" id="UP000030700">
    <property type="component" value="Unassembled WGS sequence"/>
</dbReference>
<name>A0A0S6VQ26_9BACT</name>
<dbReference type="HOGENOM" id="CLU_153067_3_0_0"/>